<dbReference type="OrthoDB" id="6499973at2759"/>
<dbReference type="SUPFAM" id="SSF103473">
    <property type="entry name" value="MFS general substrate transporter"/>
    <property type="match status" value="1"/>
</dbReference>
<keyword evidence="5" id="KW-1185">Reference proteome</keyword>
<evidence type="ECO:0000313" key="5">
    <source>
        <dbReference type="Proteomes" id="UP000225706"/>
    </source>
</evidence>
<dbReference type="AlphaFoldDB" id="A0A2B4RCZ8"/>
<dbReference type="InterPro" id="IPR020846">
    <property type="entry name" value="MFS_dom"/>
</dbReference>
<protein>
    <submittedName>
        <fullName evidence="4">Monocarboxylate transporter 10</fullName>
    </submittedName>
</protein>
<feature type="transmembrane region" description="Helical" evidence="2">
    <location>
        <begin position="136"/>
        <end position="160"/>
    </location>
</feature>
<dbReference type="PANTHER" id="PTHR11360:SF251">
    <property type="entry name" value="MAJOR FACILITATOR SUPERFAMILY (MFS) PROFILE DOMAIN-CONTAINING PROTEIN"/>
    <property type="match status" value="1"/>
</dbReference>
<comment type="caution">
    <text evidence="4">The sequence shown here is derived from an EMBL/GenBank/DDBJ whole genome shotgun (WGS) entry which is preliminary data.</text>
</comment>
<keyword evidence="2" id="KW-0812">Transmembrane</keyword>
<dbReference type="PROSITE" id="PS50850">
    <property type="entry name" value="MFS"/>
    <property type="match status" value="1"/>
</dbReference>
<feature type="transmembrane region" description="Helical" evidence="2">
    <location>
        <begin position="258"/>
        <end position="275"/>
    </location>
</feature>
<dbReference type="Pfam" id="PF07690">
    <property type="entry name" value="MFS_1"/>
    <property type="match status" value="1"/>
</dbReference>
<evidence type="ECO:0000259" key="3">
    <source>
        <dbReference type="PROSITE" id="PS50850"/>
    </source>
</evidence>
<feature type="transmembrane region" description="Helical" evidence="2">
    <location>
        <begin position="313"/>
        <end position="336"/>
    </location>
</feature>
<organism evidence="4 5">
    <name type="scientific">Stylophora pistillata</name>
    <name type="common">Smooth cauliflower coral</name>
    <dbReference type="NCBI Taxonomy" id="50429"/>
    <lineage>
        <taxon>Eukaryota</taxon>
        <taxon>Metazoa</taxon>
        <taxon>Cnidaria</taxon>
        <taxon>Anthozoa</taxon>
        <taxon>Hexacorallia</taxon>
        <taxon>Scleractinia</taxon>
        <taxon>Astrocoeniina</taxon>
        <taxon>Pocilloporidae</taxon>
        <taxon>Stylophora</taxon>
    </lineage>
</organism>
<dbReference type="GO" id="GO:0016020">
    <property type="term" value="C:membrane"/>
    <property type="evidence" value="ECO:0007669"/>
    <property type="project" value="UniProtKB-SubCell"/>
</dbReference>
<feature type="transmembrane region" description="Helical" evidence="2">
    <location>
        <begin position="172"/>
        <end position="189"/>
    </location>
</feature>
<evidence type="ECO:0000256" key="2">
    <source>
        <dbReference type="SAM" id="Phobius"/>
    </source>
</evidence>
<feature type="domain" description="Major facilitator superfamily (MFS) profile" evidence="3">
    <location>
        <begin position="13"/>
        <end position="402"/>
    </location>
</feature>
<proteinExistence type="predicted"/>
<dbReference type="InterPro" id="IPR050327">
    <property type="entry name" value="Proton-linked_MCT"/>
</dbReference>
<dbReference type="GO" id="GO:0022857">
    <property type="term" value="F:transmembrane transporter activity"/>
    <property type="evidence" value="ECO:0007669"/>
    <property type="project" value="InterPro"/>
</dbReference>
<dbReference type="PANTHER" id="PTHR11360">
    <property type="entry name" value="MONOCARBOXYLATE TRANSPORTER"/>
    <property type="match status" value="1"/>
</dbReference>
<sequence>MERRPDGLWSCLVCAASILSILITTGGPYAFGLLLPPLMDEFNTTRQETAWVGSLNGAFGHFLNPLSVHVADLFGLRAAAILGSLSGIIGLCLASFSQKLWIMFPTYGFLTGFGFMTIFSVSVLAALQYFVKWRSIAAGLVASATSVSMFAMTQMIQALLSAFGWRGAMRGMAGLCFICGLSSAVYLPMNKAKENNELKMKTIETIKKKENESHVLKNRRFLVFCASITVTTLGFYNPIIHIIKHCQQELNIPEERSFMLYTYLAVASLISRFVFCKLGDFQCVSRFVLYRVSVVIYGICVLLLPFVETFNSLVVIFVVFGLMDGGAFGQFSLLVLNCVGQRKVNQGWGYAMFSVGFGMGLGPPLAGYMADEFGSYDLAFYISGVVLIAGAAITLLIKCIKQPARIEVIEEENTAQKFGLLVVEKVSVL</sequence>
<keyword evidence="2" id="KW-1133">Transmembrane helix</keyword>
<gene>
    <name evidence="4" type="primary">slc16a10</name>
    <name evidence="4" type="ORF">AWC38_SpisGene21693</name>
</gene>
<feature type="transmembrane region" description="Helical" evidence="2">
    <location>
        <begin position="74"/>
        <end position="96"/>
    </location>
</feature>
<feature type="transmembrane region" description="Helical" evidence="2">
    <location>
        <begin position="287"/>
        <end position="307"/>
    </location>
</feature>
<dbReference type="Gene3D" id="1.20.1250.20">
    <property type="entry name" value="MFS general substrate transporter like domains"/>
    <property type="match status" value="1"/>
</dbReference>
<comment type="subcellular location">
    <subcellularLocation>
        <location evidence="1">Membrane</location>
        <topology evidence="1">Multi-pass membrane protein</topology>
    </subcellularLocation>
</comment>
<evidence type="ECO:0000256" key="1">
    <source>
        <dbReference type="ARBA" id="ARBA00004141"/>
    </source>
</evidence>
<evidence type="ECO:0000313" key="4">
    <source>
        <dbReference type="EMBL" id="PFX14175.1"/>
    </source>
</evidence>
<dbReference type="InterPro" id="IPR036259">
    <property type="entry name" value="MFS_trans_sf"/>
</dbReference>
<dbReference type="InterPro" id="IPR011701">
    <property type="entry name" value="MFS"/>
</dbReference>
<dbReference type="EMBL" id="LSMT01000826">
    <property type="protein sequence ID" value="PFX14175.1"/>
    <property type="molecule type" value="Genomic_DNA"/>
</dbReference>
<feature type="transmembrane region" description="Helical" evidence="2">
    <location>
        <begin position="108"/>
        <end position="130"/>
    </location>
</feature>
<dbReference type="Proteomes" id="UP000225706">
    <property type="component" value="Unassembled WGS sequence"/>
</dbReference>
<dbReference type="CDD" id="cd17352">
    <property type="entry name" value="MFS_MCT_SLC16"/>
    <property type="match status" value="1"/>
</dbReference>
<name>A0A2B4RCZ8_STYPI</name>
<reference evidence="5" key="1">
    <citation type="journal article" date="2017" name="bioRxiv">
        <title>Comparative analysis of the genomes of Stylophora pistillata and Acropora digitifera provides evidence for extensive differences between species of corals.</title>
        <authorList>
            <person name="Voolstra C.R."/>
            <person name="Li Y."/>
            <person name="Liew Y.J."/>
            <person name="Baumgarten S."/>
            <person name="Zoccola D."/>
            <person name="Flot J.-F."/>
            <person name="Tambutte S."/>
            <person name="Allemand D."/>
            <person name="Aranda M."/>
        </authorList>
    </citation>
    <scope>NUCLEOTIDE SEQUENCE [LARGE SCALE GENOMIC DNA]</scope>
</reference>
<feature type="transmembrane region" description="Helical" evidence="2">
    <location>
        <begin position="7"/>
        <end position="31"/>
    </location>
</feature>
<feature type="transmembrane region" description="Helical" evidence="2">
    <location>
        <begin position="378"/>
        <end position="397"/>
    </location>
</feature>
<feature type="transmembrane region" description="Helical" evidence="2">
    <location>
        <begin position="348"/>
        <end position="366"/>
    </location>
</feature>
<keyword evidence="2" id="KW-0472">Membrane</keyword>
<accession>A0A2B4RCZ8</accession>